<dbReference type="InterPro" id="IPR001128">
    <property type="entry name" value="Cyt_P450"/>
</dbReference>
<dbReference type="Proteomes" id="UP000614601">
    <property type="component" value="Unassembled WGS sequence"/>
</dbReference>
<reference evidence="9" key="1">
    <citation type="submission" date="2020-09" db="EMBL/GenBank/DDBJ databases">
        <authorList>
            <person name="Kikuchi T."/>
        </authorList>
    </citation>
    <scope>NUCLEOTIDE SEQUENCE</scope>
    <source>
        <strain evidence="9">SH1</strain>
    </source>
</reference>
<dbReference type="Pfam" id="PF00067">
    <property type="entry name" value="p450"/>
    <property type="match status" value="1"/>
</dbReference>
<evidence type="ECO:0000313" key="9">
    <source>
        <dbReference type="EMBL" id="CAD5220260.1"/>
    </source>
</evidence>
<comment type="similarity">
    <text evidence="2 8">Belongs to the cytochrome P450 family.</text>
</comment>
<evidence type="ECO:0000256" key="8">
    <source>
        <dbReference type="RuleBase" id="RU000461"/>
    </source>
</evidence>
<protein>
    <recommendedName>
        <fullName evidence="11">Unspecific monooxygenase</fullName>
    </recommendedName>
</protein>
<dbReference type="InterPro" id="IPR017972">
    <property type="entry name" value="Cyt_P450_CS"/>
</dbReference>
<dbReference type="Gene3D" id="1.10.630.10">
    <property type="entry name" value="Cytochrome P450"/>
    <property type="match status" value="1"/>
</dbReference>
<name>A0A811KWR4_9BILA</name>
<dbReference type="InterPro" id="IPR002401">
    <property type="entry name" value="Cyt_P450_E_grp-I"/>
</dbReference>
<gene>
    <name evidence="9" type="ORF">BOKJ2_LOCUS8855</name>
</gene>
<dbReference type="InterPro" id="IPR036396">
    <property type="entry name" value="Cyt_P450_sf"/>
</dbReference>
<dbReference type="GO" id="GO:0006082">
    <property type="term" value="P:organic acid metabolic process"/>
    <property type="evidence" value="ECO:0007669"/>
    <property type="project" value="TreeGrafter"/>
</dbReference>
<keyword evidence="4 8" id="KW-0560">Oxidoreductase</keyword>
<dbReference type="PANTHER" id="PTHR24300">
    <property type="entry name" value="CYTOCHROME P450 508A4-RELATED"/>
    <property type="match status" value="1"/>
</dbReference>
<dbReference type="GO" id="GO:0020037">
    <property type="term" value="F:heme binding"/>
    <property type="evidence" value="ECO:0007669"/>
    <property type="project" value="InterPro"/>
</dbReference>
<dbReference type="GO" id="GO:0005506">
    <property type="term" value="F:iron ion binding"/>
    <property type="evidence" value="ECO:0007669"/>
    <property type="project" value="InterPro"/>
</dbReference>
<dbReference type="FunFam" id="1.10.630.10:FF:000036">
    <property type="entry name" value="CYtochrome P450 family"/>
    <property type="match status" value="1"/>
</dbReference>
<keyword evidence="10" id="KW-1185">Reference proteome</keyword>
<dbReference type="EMBL" id="CAJFCW020000004">
    <property type="protein sequence ID" value="CAG9113431.1"/>
    <property type="molecule type" value="Genomic_DNA"/>
</dbReference>
<dbReference type="PRINTS" id="PR00385">
    <property type="entry name" value="P450"/>
</dbReference>
<keyword evidence="6 8" id="KW-0503">Monooxygenase</keyword>
<dbReference type="GO" id="GO:0005737">
    <property type="term" value="C:cytoplasm"/>
    <property type="evidence" value="ECO:0007669"/>
    <property type="project" value="TreeGrafter"/>
</dbReference>
<evidence type="ECO:0000256" key="2">
    <source>
        <dbReference type="ARBA" id="ARBA00010617"/>
    </source>
</evidence>
<feature type="binding site" description="axial binding residue" evidence="7">
    <location>
        <position position="445"/>
    </location>
    <ligand>
        <name>heme</name>
        <dbReference type="ChEBI" id="CHEBI:30413"/>
    </ligand>
    <ligandPart>
        <name>Fe</name>
        <dbReference type="ChEBI" id="CHEBI:18248"/>
    </ligandPart>
</feature>
<evidence type="ECO:0000256" key="4">
    <source>
        <dbReference type="ARBA" id="ARBA00023002"/>
    </source>
</evidence>
<accession>A0A811KWR4</accession>
<dbReference type="InterPro" id="IPR050182">
    <property type="entry name" value="Cytochrome_P450_fam2"/>
</dbReference>
<dbReference type="SUPFAM" id="SSF48264">
    <property type="entry name" value="Cytochrome P450"/>
    <property type="match status" value="1"/>
</dbReference>
<evidence type="ECO:0000256" key="5">
    <source>
        <dbReference type="ARBA" id="ARBA00023004"/>
    </source>
</evidence>
<keyword evidence="7 8" id="KW-0349">Heme</keyword>
<evidence type="ECO:0000256" key="1">
    <source>
        <dbReference type="ARBA" id="ARBA00001971"/>
    </source>
</evidence>
<organism evidence="9 10">
    <name type="scientific">Bursaphelenchus okinawaensis</name>
    <dbReference type="NCBI Taxonomy" id="465554"/>
    <lineage>
        <taxon>Eukaryota</taxon>
        <taxon>Metazoa</taxon>
        <taxon>Ecdysozoa</taxon>
        <taxon>Nematoda</taxon>
        <taxon>Chromadorea</taxon>
        <taxon>Rhabditida</taxon>
        <taxon>Tylenchina</taxon>
        <taxon>Tylenchomorpha</taxon>
        <taxon>Aphelenchoidea</taxon>
        <taxon>Aphelenchoididae</taxon>
        <taxon>Bursaphelenchus</taxon>
    </lineage>
</organism>
<dbReference type="PANTHER" id="PTHR24300:SF375">
    <property type="entry name" value="CYTOCHROME P450 FAMILY"/>
    <property type="match status" value="1"/>
</dbReference>
<dbReference type="GO" id="GO:0006805">
    <property type="term" value="P:xenobiotic metabolic process"/>
    <property type="evidence" value="ECO:0007669"/>
    <property type="project" value="TreeGrafter"/>
</dbReference>
<evidence type="ECO:0000256" key="7">
    <source>
        <dbReference type="PIRSR" id="PIRSR602401-1"/>
    </source>
</evidence>
<evidence type="ECO:0000313" key="10">
    <source>
        <dbReference type="Proteomes" id="UP000614601"/>
    </source>
</evidence>
<dbReference type="PROSITE" id="PS00086">
    <property type="entry name" value="CYTOCHROME_P450"/>
    <property type="match status" value="1"/>
</dbReference>
<evidence type="ECO:0008006" key="11">
    <source>
        <dbReference type="Google" id="ProtNLM"/>
    </source>
</evidence>
<evidence type="ECO:0000256" key="3">
    <source>
        <dbReference type="ARBA" id="ARBA00022723"/>
    </source>
</evidence>
<comment type="cofactor">
    <cofactor evidence="1 7">
        <name>heme</name>
        <dbReference type="ChEBI" id="CHEBI:30413"/>
    </cofactor>
</comment>
<dbReference type="EMBL" id="CAJFDH010000004">
    <property type="protein sequence ID" value="CAD5220260.1"/>
    <property type="molecule type" value="Genomic_DNA"/>
</dbReference>
<comment type="caution">
    <text evidence="9">The sequence shown here is derived from an EMBL/GenBank/DDBJ whole genome shotgun (WGS) entry which is preliminary data.</text>
</comment>
<sequence>MAIVLLVILFVITWYLLDTFYFKRLKYPAGPAPLPLIGNLHCIDPKDTYNAFSQWKKKYGPIYTCWFGNVPAVVLSDYNVLNEALIKNSDAFGSRFAYGRMTALVRDGYEDVGLLDEGRPEVFQEQRRFFSSFIRSLNSDGIRLEDRIFVEVNDFLAELHSACSESQPVSFVSLIDRSVGSIISSLIFGSRYQKSRILEFQYLKSTINEFLVYISDPLALSVANQRINFAVFPPFRERYKRIERTRNKLFKFMHDKINEREQLKETGGLHENVCLIDAFLQKIHDGVNSKVYNRKMLVNMMFDLFSAGQDTTSHTIAFILLYVLNSPETQLKIHEELDQVISQNRPITSSDRQKLPFFNAVINEGQRLANLIPVNLFQKTLRDVTVCGHQIKAGTCILPQISCVMFDDTVFSEPLEFRPERFLNEDGSLRKILEFIPFSLGRRQCLGENIAGLELFLFLSNMFNQFEILPVDPENPPSTTKTLGMTAQPQPFDIMLKNRWN</sequence>
<keyword evidence="3 7" id="KW-0479">Metal-binding</keyword>
<dbReference type="AlphaFoldDB" id="A0A811KWR4"/>
<dbReference type="GO" id="GO:0016712">
    <property type="term" value="F:oxidoreductase activity, acting on paired donors, with incorporation or reduction of molecular oxygen, reduced flavin or flavoprotein as one donor, and incorporation of one atom of oxygen"/>
    <property type="evidence" value="ECO:0007669"/>
    <property type="project" value="TreeGrafter"/>
</dbReference>
<dbReference type="CDD" id="cd20617">
    <property type="entry name" value="CYP1_2-like"/>
    <property type="match status" value="1"/>
</dbReference>
<proteinExistence type="inferred from homology"/>
<keyword evidence="5 7" id="KW-0408">Iron</keyword>
<dbReference type="Proteomes" id="UP000783686">
    <property type="component" value="Unassembled WGS sequence"/>
</dbReference>
<dbReference type="PRINTS" id="PR00463">
    <property type="entry name" value="EP450I"/>
</dbReference>
<dbReference type="OrthoDB" id="1055148at2759"/>
<evidence type="ECO:0000256" key="6">
    <source>
        <dbReference type="ARBA" id="ARBA00023033"/>
    </source>
</evidence>